<dbReference type="Pfam" id="PF20597">
    <property type="entry name" value="pAdhesive_15"/>
    <property type="match status" value="1"/>
</dbReference>
<dbReference type="HOGENOM" id="CLU_059539_0_0_7"/>
<dbReference type="KEGG" id="ddn:DND132_1965"/>
<evidence type="ECO:0000256" key="1">
    <source>
        <dbReference type="SAM" id="Phobius"/>
    </source>
</evidence>
<reference evidence="5 6" key="1">
    <citation type="journal article" date="2011" name="J. Bacteriol.">
        <title>Genome sequence of the mercury-methylating strain Desulfovibrio desulfuricans ND132.</title>
        <authorList>
            <person name="Brown S.D."/>
            <person name="Gilmour C.C."/>
            <person name="Kucken A.M."/>
            <person name="Wall J.D."/>
            <person name="Elias D.A."/>
            <person name="Brandt C.C."/>
            <person name="Podar M."/>
            <person name="Chertkov O."/>
            <person name="Held B."/>
            <person name="Bruce D.C."/>
            <person name="Detter J.C."/>
            <person name="Tapia R."/>
            <person name="Han C.S."/>
            <person name="Goodwin L.A."/>
            <person name="Cheng J.F."/>
            <person name="Pitluck S."/>
            <person name="Woyke T."/>
            <person name="Mikhailova N."/>
            <person name="Ivanova N.N."/>
            <person name="Han J."/>
            <person name="Lucas S."/>
            <person name="Lapidus A.L."/>
            <person name="Land M.L."/>
            <person name="Hauser L.J."/>
            <person name="Palumbo A.V."/>
        </authorList>
    </citation>
    <scope>NUCLEOTIDE SEQUENCE [LARGE SCALE GENOMIC DNA]</scope>
    <source>
        <strain evidence="5 6">ND132</strain>
    </source>
</reference>
<dbReference type="NCBIfam" id="TIGR02595">
    <property type="entry name" value="PEP_CTERM"/>
    <property type="match status" value="1"/>
</dbReference>
<protein>
    <submittedName>
        <fullName evidence="5">Uncharacterized protein</fullName>
    </submittedName>
</protein>
<dbReference type="OrthoDB" id="5455375at2"/>
<dbReference type="Proteomes" id="UP000007845">
    <property type="component" value="Chromosome"/>
</dbReference>
<keyword evidence="6" id="KW-1185">Reference proteome</keyword>
<gene>
    <name evidence="5" type="ORF">DND132_1965</name>
</gene>
<dbReference type="STRING" id="641491.DND132_1965"/>
<name>F0JGY1_9BACT</name>
<dbReference type="InterPro" id="IPR013424">
    <property type="entry name" value="Ice-binding_C"/>
</dbReference>
<dbReference type="Pfam" id="PF07589">
    <property type="entry name" value="PEP-CTERM"/>
    <property type="match status" value="1"/>
</dbReference>
<dbReference type="EMBL" id="CP003220">
    <property type="protein sequence ID" value="EGB15171.1"/>
    <property type="molecule type" value="Genomic_DNA"/>
</dbReference>
<keyword evidence="1" id="KW-0472">Membrane</keyword>
<keyword evidence="1" id="KW-1133">Transmembrane helix</keyword>
<feature type="signal peptide" evidence="2">
    <location>
        <begin position="1"/>
        <end position="22"/>
    </location>
</feature>
<evidence type="ECO:0000259" key="3">
    <source>
        <dbReference type="Pfam" id="PF07589"/>
    </source>
</evidence>
<accession>F0JGY1</accession>
<evidence type="ECO:0000313" key="5">
    <source>
        <dbReference type="EMBL" id="EGB15171.1"/>
    </source>
</evidence>
<dbReference type="InterPro" id="IPR026588">
    <property type="entry name" value="Choice_anch_A"/>
</dbReference>
<evidence type="ECO:0000313" key="6">
    <source>
        <dbReference type="Proteomes" id="UP000007845"/>
    </source>
</evidence>
<dbReference type="AlphaFoldDB" id="F0JGY1"/>
<feature type="transmembrane region" description="Helical" evidence="1">
    <location>
        <begin position="296"/>
        <end position="313"/>
    </location>
</feature>
<dbReference type="NCBIfam" id="TIGR04215">
    <property type="entry name" value="choice_anch_A"/>
    <property type="match status" value="1"/>
</dbReference>
<keyword evidence="2" id="KW-0732">Signal</keyword>
<feature type="chain" id="PRO_5003255473" evidence="2">
    <location>
        <begin position="23"/>
        <end position="322"/>
    </location>
</feature>
<organism evidence="5 6">
    <name type="scientific">Pseudodesulfovibrio mercurii</name>
    <dbReference type="NCBI Taxonomy" id="641491"/>
    <lineage>
        <taxon>Bacteria</taxon>
        <taxon>Pseudomonadati</taxon>
        <taxon>Thermodesulfobacteriota</taxon>
        <taxon>Desulfovibrionia</taxon>
        <taxon>Desulfovibrionales</taxon>
        <taxon>Desulfovibrionaceae</taxon>
    </lineage>
</organism>
<feature type="domain" description="Ice-binding protein C-terminal" evidence="3">
    <location>
        <begin position="292"/>
        <end position="316"/>
    </location>
</feature>
<dbReference type="eggNOG" id="COG2304">
    <property type="taxonomic scope" value="Bacteria"/>
</dbReference>
<evidence type="ECO:0000256" key="2">
    <source>
        <dbReference type="SAM" id="SignalP"/>
    </source>
</evidence>
<proteinExistence type="predicted"/>
<feature type="domain" description="Choice-of-anchor A" evidence="4">
    <location>
        <begin position="27"/>
        <end position="283"/>
    </location>
</feature>
<evidence type="ECO:0000259" key="4">
    <source>
        <dbReference type="Pfam" id="PF20597"/>
    </source>
</evidence>
<keyword evidence="1" id="KW-0812">Transmembrane</keyword>
<sequence precursor="true">MKKHIPALCLVLLLFSAAPAMAAYIDLGVAGEYNAFILGDFSSSSSDTQGRLAVGGNATMQWYTIGDTLADGYSGYSLVVGGDLTYNGGDPSYNGGEVKHGDVAVGGSAASSNFTLVDGTLSSGIDIDGIIDFEEQAAYLRALSVTLGGYEATGTDVLSGNVLTLTGDGTSLLQVFNLDGLELMGSTELSLDGVADGSTILINVSGDVSGLVGIGMGDLTAYRENVLFNFYEADLLYLDSVGVQGSILAPFASVNGAYGEGSGWGSIDGTLIAESYYAHIEQHDVPFNSTTPVPEPGTFVIMGLGLLALTLFMRRRGQRVQA</sequence>
<dbReference type="RefSeq" id="WP_014322598.1">
    <property type="nucleotide sequence ID" value="NC_016803.1"/>
</dbReference>